<dbReference type="EMBL" id="CP071250">
    <property type="protein sequence ID" value="UUF08931.1"/>
    <property type="molecule type" value="Genomic_DNA"/>
</dbReference>
<dbReference type="GO" id="GO:0005886">
    <property type="term" value="C:plasma membrane"/>
    <property type="evidence" value="ECO:0007669"/>
    <property type="project" value="UniProtKB-SubCell"/>
</dbReference>
<feature type="transmembrane region" description="Helical" evidence="7">
    <location>
        <begin position="87"/>
        <end position="105"/>
    </location>
</feature>
<protein>
    <submittedName>
        <fullName evidence="8">YeiH family putative sulfate export transporter</fullName>
    </submittedName>
</protein>
<evidence type="ECO:0000313" key="8">
    <source>
        <dbReference type="EMBL" id="UUF08931.1"/>
    </source>
</evidence>
<evidence type="ECO:0000256" key="7">
    <source>
        <dbReference type="SAM" id="Phobius"/>
    </source>
</evidence>
<reference evidence="8" key="1">
    <citation type="submission" date="2021-03" db="EMBL/GenBank/DDBJ databases">
        <title>Comparative Genomics and Metabolomics in the genus Turicibacter.</title>
        <authorList>
            <person name="Maki J."/>
            <person name="Looft T."/>
        </authorList>
    </citation>
    <scope>NUCLEOTIDE SEQUENCE</scope>
    <source>
        <strain evidence="8">ISU324</strain>
    </source>
</reference>
<feature type="transmembrane region" description="Helical" evidence="7">
    <location>
        <begin position="176"/>
        <end position="198"/>
    </location>
</feature>
<accession>A0A9Q9CP30</accession>
<keyword evidence="3" id="KW-1003">Cell membrane</keyword>
<organism evidence="8 9">
    <name type="scientific">Turicibacter bilis</name>
    <dbReference type="NCBI Taxonomy" id="2735723"/>
    <lineage>
        <taxon>Bacteria</taxon>
        <taxon>Bacillati</taxon>
        <taxon>Bacillota</taxon>
        <taxon>Erysipelotrichia</taxon>
        <taxon>Erysipelotrichales</taxon>
        <taxon>Turicibacteraceae</taxon>
        <taxon>Turicibacter</taxon>
    </lineage>
</organism>
<evidence type="ECO:0000313" key="9">
    <source>
        <dbReference type="Proteomes" id="UP001058072"/>
    </source>
</evidence>
<evidence type="ECO:0000256" key="5">
    <source>
        <dbReference type="ARBA" id="ARBA00022989"/>
    </source>
</evidence>
<feature type="transmembrane region" description="Helical" evidence="7">
    <location>
        <begin position="204"/>
        <end position="226"/>
    </location>
</feature>
<evidence type="ECO:0000256" key="3">
    <source>
        <dbReference type="ARBA" id="ARBA00022475"/>
    </source>
</evidence>
<dbReference type="RefSeq" id="WP_212725203.1">
    <property type="nucleotide sequence ID" value="NZ_CP071250.1"/>
</dbReference>
<keyword evidence="5 7" id="KW-1133">Transmembrane helix</keyword>
<feature type="transmembrane region" description="Helical" evidence="7">
    <location>
        <begin position="307"/>
        <end position="331"/>
    </location>
</feature>
<evidence type="ECO:0000256" key="2">
    <source>
        <dbReference type="ARBA" id="ARBA00007977"/>
    </source>
</evidence>
<evidence type="ECO:0000256" key="4">
    <source>
        <dbReference type="ARBA" id="ARBA00022692"/>
    </source>
</evidence>
<feature type="transmembrane region" description="Helical" evidence="7">
    <location>
        <begin position="117"/>
        <end position="137"/>
    </location>
</feature>
<keyword evidence="6 7" id="KW-0472">Membrane</keyword>
<feature type="transmembrane region" description="Helical" evidence="7">
    <location>
        <begin position="25"/>
        <end position="44"/>
    </location>
</feature>
<feature type="transmembrane region" description="Helical" evidence="7">
    <location>
        <begin position="143"/>
        <end position="164"/>
    </location>
</feature>
<gene>
    <name evidence="8" type="ORF">J0J70_02675</name>
</gene>
<dbReference type="InterPro" id="IPR018383">
    <property type="entry name" value="UPF0324_pro"/>
</dbReference>
<dbReference type="PANTHER" id="PTHR30106">
    <property type="entry name" value="INNER MEMBRANE PROTEIN YEIH-RELATED"/>
    <property type="match status" value="1"/>
</dbReference>
<comment type="similarity">
    <text evidence="2">Belongs to the UPF0324 family.</text>
</comment>
<evidence type="ECO:0000256" key="6">
    <source>
        <dbReference type="ARBA" id="ARBA00023136"/>
    </source>
</evidence>
<dbReference type="Proteomes" id="UP001058072">
    <property type="component" value="Chromosome"/>
</dbReference>
<sequence>MKKILPGVLLSLAIAIIATILNQYVHIIGASVFALLMGMAINFFMKDTTTYKAGITFSSKKLLKVAIVLLGTSLSVSQIIHVGKYSLVVMVFTLAAAFGFGYLFGKLFKMDWKLSSLISAGTGICGGTAVATLSQVIDADDSDVAYAISATFIFDVVMVILFPIMGAALGLSDMAFGLWAGTAVNDTSSVVAAGYAYSDAAGDFATIVKLTRTLSIIPVVLAFSYLNEKLKMKQNAGAAVEQKKVNIKKIFPWFILLFLGAALLNSVGIIPAALSSTLSTLSKFFMVMALAAIGLKTDIRDVTKSGFLPMLHGFIISAIVVIVALLVQVLLGQV</sequence>
<dbReference type="AlphaFoldDB" id="A0A9Q9CP30"/>
<dbReference type="Pfam" id="PF03601">
    <property type="entry name" value="Cons_hypoth698"/>
    <property type="match status" value="1"/>
</dbReference>
<proteinExistence type="inferred from homology"/>
<comment type="subcellular location">
    <subcellularLocation>
        <location evidence="1">Cell membrane</location>
        <topology evidence="1">Multi-pass membrane protein</topology>
    </subcellularLocation>
</comment>
<keyword evidence="4 7" id="KW-0812">Transmembrane</keyword>
<evidence type="ECO:0000256" key="1">
    <source>
        <dbReference type="ARBA" id="ARBA00004651"/>
    </source>
</evidence>
<feature type="transmembrane region" description="Helical" evidence="7">
    <location>
        <begin position="250"/>
        <end position="270"/>
    </location>
</feature>
<dbReference type="PANTHER" id="PTHR30106:SF1">
    <property type="entry name" value="UPF0324 MEMBRANE PROTEIN FN0533"/>
    <property type="match status" value="1"/>
</dbReference>
<feature type="transmembrane region" description="Helical" evidence="7">
    <location>
        <begin position="65"/>
        <end position="81"/>
    </location>
</feature>
<name>A0A9Q9CP30_9FIRM</name>